<name>A0A9D5AA04_PEA</name>
<reference evidence="2 3" key="1">
    <citation type="journal article" date="2022" name="Nat. Genet.">
        <title>Improved pea reference genome and pan-genome highlight genomic features and evolutionary characteristics.</title>
        <authorList>
            <person name="Yang T."/>
            <person name="Liu R."/>
            <person name="Luo Y."/>
            <person name="Hu S."/>
            <person name="Wang D."/>
            <person name="Wang C."/>
            <person name="Pandey M.K."/>
            <person name="Ge S."/>
            <person name="Xu Q."/>
            <person name="Li N."/>
            <person name="Li G."/>
            <person name="Huang Y."/>
            <person name="Saxena R.K."/>
            <person name="Ji Y."/>
            <person name="Li M."/>
            <person name="Yan X."/>
            <person name="He Y."/>
            <person name="Liu Y."/>
            <person name="Wang X."/>
            <person name="Xiang C."/>
            <person name="Varshney R.K."/>
            <person name="Ding H."/>
            <person name="Gao S."/>
            <person name="Zong X."/>
        </authorList>
    </citation>
    <scope>NUCLEOTIDE SEQUENCE [LARGE SCALE GENOMIC DNA]</scope>
    <source>
        <strain evidence="2 3">cv. Zhongwan 6</strain>
    </source>
</reference>
<evidence type="ECO:0000313" key="2">
    <source>
        <dbReference type="EMBL" id="KAI5400133.1"/>
    </source>
</evidence>
<dbReference type="Gene3D" id="2.40.50.140">
    <property type="entry name" value="Nucleic acid-binding proteins"/>
    <property type="match status" value="2"/>
</dbReference>
<dbReference type="Proteomes" id="UP001058974">
    <property type="component" value="Chromosome 6"/>
</dbReference>
<dbReference type="AlphaFoldDB" id="A0A9D5AA04"/>
<dbReference type="InterPro" id="IPR012340">
    <property type="entry name" value="NA-bd_OB-fold"/>
</dbReference>
<dbReference type="PANTHER" id="PTHR47165">
    <property type="entry name" value="OS03G0429900 PROTEIN"/>
    <property type="match status" value="1"/>
</dbReference>
<sequence>MAHSIEDIRDINDSKDLWKIVVRIRDLWSITSKSKKEQLEMVIIYAKCDMIQVIIPPYLVQKHKNTLTVGKTYIMQNFKICPIFLCHLNLISLPDILAGKFQLKILVDVIGGVHEIIHTQLNATNNKNKDVFIITDMSEFLFQREIPLLSVSTLQVIIATLDKLEVGQFGWYYDGCSQCTKSVSLKDGKLRCFSNHETDEPVPRYKLNVHVVDEKHMSKFVFCDNECVKLIGKSAFELKTEFYETISASTDYDLAGENSGLTPSKRSSTNSVDDMENVQLSSTKLLKDVCHTVNWTLSDL</sequence>
<comment type="caution">
    <text evidence="2">The sequence shown here is derived from an EMBL/GenBank/DDBJ whole genome shotgun (WGS) entry which is preliminary data.</text>
</comment>
<evidence type="ECO:0000313" key="3">
    <source>
        <dbReference type="Proteomes" id="UP001058974"/>
    </source>
</evidence>
<dbReference type="PANTHER" id="PTHR47165:SF4">
    <property type="entry name" value="OS03G0429900 PROTEIN"/>
    <property type="match status" value="1"/>
</dbReference>
<accession>A0A9D5AA04</accession>
<dbReference type="InterPro" id="IPR003871">
    <property type="entry name" value="RFA1B/D_OB_1st"/>
</dbReference>
<organism evidence="2 3">
    <name type="scientific">Pisum sativum</name>
    <name type="common">Garden pea</name>
    <name type="synonym">Lathyrus oleraceus</name>
    <dbReference type="NCBI Taxonomy" id="3888"/>
    <lineage>
        <taxon>Eukaryota</taxon>
        <taxon>Viridiplantae</taxon>
        <taxon>Streptophyta</taxon>
        <taxon>Embryophyta</taxon>
        <taxon>Tracheophyta</taxon>
        <taxon>Spermatophyta</taxon>
        <taxon>Magnoliopsida</taxon>
        <taxon>eudicotyledons</taxon>
        <taxon>Gunneridae</taxon>
        <taxon>Pentapetalae</taxon>
        <taxon>rosids</taxon>
        <taxon>fabids</taxon>
        <taxon>Fabales</taxon>
        <taxon>Fabaceae</taxon>
        <taxon>Papilionoideae</taxon>
        <taxon>50 kb inversion clade</taxon>
        <taxon>NPAAA clade</taxon>
        <taxon>Hologalegina</taxon>
        <taxon>IRL clade</taxon>
        <taxon>Fabeae</taxon>
        <taxon>Lathyrus</taxon>
    </lineage>
</organism>
<dbReference type="SUPFAM" id="SSF50249">
    <property type="entry name" value="Nucleic acid-binding proteins"/>
    <property type="match status" value="1"/>
</dbReference>
<proteinExistence type="predicted"/>
<dbReference type="Gramene" id="Psat06G0516700-T1">
    <property type="protein sequence ID" value="KAI5400133.1"/>
    <property type="gene ID" value="KIW84_065167"/>
</dbReference>
<keyword evidence="3" id="KW-1185">Reference proteome</keyword>
<dbReference type="CDD" id="cd04480">
    <property type="entry name" value="RPA1_DBD_A_like"/>
    <property type="match status" value="1"/>
</dbReference>
<protein>
    <recommendedName>
        <fullName evidence="1">Replication protein A 70 kDa DNA-binding subunit B/D first OB fold domain-containing protein</fullName>
    </recommendedName>
</protein>
<feature type="domain" description="Replication protein A 70 kDa DNA-binding subunit B/D first OB fold" evidence="1">
    <location>
        <begin position="6"/>
        <end position="81"/>
    </location>
</feature>
<dbReference type="Pfam" id="PF02721">
    <property type="entry name" value="DUF223"/>
    <property type="match status" value="1"/>
</dbReference>
<evidence type="ECO:0000259" key="1">
    <source>
        <dbReference type="Pfam" id="PF02721"/>
    </source>
</evidence>
<gene>
    <name evidence="2" type="ORF">KIW84_065167</name>
</gene>
<dbReference type="EMBL" id="JAMSHJ010000006">
    <property type="protein sequence ID" value="KAI5400133.1"/>
    <property type="molecule type" value="Genomic_DNA"/>
</dbReference>